<dbReference type="GO" id="GO:0000398">
    <property type="term" value="P:mRNA splicing, via spliceosome"/>
    <property type="evidence" value="ECO:0007669"/>
    <property type="project" value="TreeGrafter"/>
</dbReference>
<dbReference type="GO" id="GO:0016020">
    <property type="term" value="C:membrane"/>
    <property type="evidence" value="ECO:0007669"/>
    <property type="project" value="UniProtKB-SubCell"/>
</dbReference>
<feature type="transmembrane region" description="Helical" evidence="6">
    <location>
        <begin position="488"/>
        <end position="511"/>
    </location>
</feature>
<evidence type="ECO:0000256" key="2">
    <source>
        <dbReference type="ARBA" id="ARBA00004141"/>
    </source>
</evidence>
<dbReference type="PANTHER" id="PTHR13948">
    <property type="entry name" value="RNA-BINDING PROTEIN"/>
    <property type="match status" value="1"/>
</dbReference>
<dbReference type="InterPro" id="IPR038050">
    <property type="entry name" value="Neuro_actylchol_rec"/>
</dbReference>
<dbReference type="SUPFAM" id="SSF90112">
    <property type="entry name" value="Neurotransmitter-gated ion-channel transmembrane pore"/>
    <property type="match status" value="1"/>
</dbReference>
<dbReference type="Gene3D" id="3.30.70.330">
    <property type="match status" value="1"/>
</dbReference>
<organism evidence="8 9">
    <name type="scientific">Symbiodinium microadriaticum</name>
    <name type="common">Dinoflagellate</name>
    <name type="synonym">Zooxanthella microadriatica</name>
    <dbReference type="NCBI Taxonomy" id="2951"/>
    <lineage>
        <taxon>Eukaryota</taxon>
        <taxon>Sar</taxon>
        <taxon>Alveolata</taxon>
        <taxon>Dinophyceae</taxon>
        <taxon>Suessiales</taxon>
        <taxon>Symbiodiniaceae</taxon>
        <taxon>Symbiodinium</taxon>
    </lineage>
</organism>
<evidence type="ECO:0000256" key="4">
    <source>
        <dbReference type="PROSITE-ProRule" id="PRU00176"/>
    </source>
</evidence>
<evidence type="ECO:0000259" key="7">
    <source>
        <dbReference type="PROSITE" id="PS50102"/>
    </source>
</evidence>
<sequence length="1767" mass="201454">MVTCCDCLNREVKYEFLESFTVNLPEPRMSERYRRREEASPPRRRRGEDSRDRDVRDRDYRDRDVRDRDYRDRDGRDRDRDGRDRDRDRSTRDRDWRDARDRDRDRDREPRERDVRDREPRDREPRDRERERERREVPTVRDLPMRERPVKTEREGPSATLQVSRIPPSVTEERLEAVAWELAVGAGSSMPNAVRFEYDHDRFSGTALVEFPHKDAAKMFKEHVGSSLDVDGIQLDIRYHKQTGEKSRSRSREHTDRDDPSVTLIVKGIASTTREDAVTGSFAAYAQIKDVRHFARRGFAFVQFHSVEDAIRALNRFEKEGRSRIDGQRVTANFAKEREEPFREGRNFLVAERNFLQKQAIATAEICTWTMEQAEAPSSLAVCAMMRQQTKAMFGGKLGPKSETHEHELKAMMKEVEETDSDDRWSPKVTKYDRTGEYSTVQTVDSKDEEPADVFFNVDMYDSVLVAAFGGVTMNLDGSDELHVHPGILFIFCIPLVVLQFWLTFCTTFGMPAYWKELDPDAEESMIISMKLLLIVVVQLTFFDNMLMTLRCFVFAINPTSWTDVKRIDPDDPRTGRSRLNVLHWSPFLAPFPVAALLAKVLIQYWVSVQSNSIILASDNVKEAVFDALAISFIVELDVAMWNLVRTIMHLDQFGDFTFQLWPSDRRANAMRESWIVRYFDCDMLHRGKGSSGHAMSSSDYSYSEYSEPPRIVEGETLIWHSVEVFVEDPRFGWKNNTKVVSSWKALPHGWQFKLVVYPNGIWPEDEGFVSAYICVRPPAMLQGKEWIFPDLQQLRWFTKDDVELFKLTTFPYTLSTLNHFVGRSRLVSHNTIRQKKWVTAGKLRIVCEAAFLPPGNSSCQELPPDLFSKEPEFVTFLLADGSKLYLDKRLVVERSTHFANMLSSETWVEGRTNVIDLRSNEQADVTSMQAVAFSVRKLADQFCLDDLVQEVEGELVAKVCKDNALQFLGKVIGSGGILEARCLELVKAHASELLEKHRSMLDEIVDDNPALTKFLLRTLLNAARAAGVNSFPLGSASFDKSIPGARRVETLIVHTVLFVMYARITLMTFHAMDTGVLPSSRDVCAMWQWYHGKFDSFEHRLKGEVVLDLIDFFSSMSRFPWDIRAEINKMADPSVGGYCEGSELAPMSIKVALDLCERHPKSMIGFLVAFTALLLLPQLVYSTGALQKVLKNLDAADLVTVSEGEEEAEAEAAIEQSLLNFRKIQHMSRVFGGHIIDSQRRIKRPETNQKLQGFLPLPTKRLGCGELRQMEAEESPPQPLRLDLIRAEFRQICSIDLVGQTFTARLYFEFLLGDAALDAELLKDMDEEKTSWKPKDGGGAPARFYTQHVSWMNAAEPPVVLVNKLVEDGKDLRFSIEVHGVFLQRFECAKFPFDIQDLSVKVEFQLANQGRWPVNISAEKTDNCDVNDAHFIWDNEYMLGKMVSIAVRERRVLPTRTYQHVQFSCFVQRKPFFYLVNVSLPNMLFALMAGVQFFVSLDKVAERAGISLTLLLVCASYYQFSASLRPRIGYFTILDEHSLCCIWLVIVMVFWVGIITSVRSSPETVELIAACCFCGTWFLMHCFFLVRFWMAWRLAKAFLAEPLKEDDREAKAILCKQSTTSAFYPEASRSSRSLTRVVKDFACVLADEALIKIEKKLDALCGEGAARSSSKDANGAKEVPRSSMELTPLPAEPSQYSARVISSVGRSATVANGSEVSRYSLTRQDGLRISPAATASNGVLVSGRTMPIVTPPSPAYSVPYSPLLRH</sequence>
<feature type="transmembrane region" description="Helical" evidence="6">
    <location>
        <begin position="532"/>
        <end position="557"/>
    </location>
</feature>
<dbReference type="InterPro" id="IPR036734">
    <property type="entry name" value="Neur_chan_lig-bd_sf"/>
</dbReference>
<evidence type="ECO:0000256" key="3">
    <source>
        <dbReference type="ARBA" id="ARBA00023242"/>
    </source>
</evidence>
<feature type="region of interest" description="Disordered" evidence="5">
    <location>
        <begin position="1667"/>
        <end position="1690"/>
    </location>
</feature>
<evidence type="ECO:0000256" key="5">
    <source>
        <dbReference type="SAM" id="MobiDB-lite"/>
    </source>
</evidence>
<accession>A0A1Q9EZX9</accession>
<dbReference type="PANTHER" id="PTHR13948:SF3">
    <property type="entry name" value="FI21118P1"/>
    <property type="match status" value="1"/>
</dbReference>
<keyword evidence="6" id="KW-0472">Membrane</keyword>
<evidence type="ECO:0000256" key="1">
    <source>
        <dbReference type="ARBA" id="ARBA00004123"/>
    </source>
</evidence>
<dbReference type="GO" id="GO:0005230">
    <property type="term" value="F:extracellular ligand-gated monoatomic ion channel activity"/>
    <property type="evidence" value="ECO:0007669"/>
    <property type="project" value="InterPro"/>
</dbReference>
<comment type="caution">
    <text evidence="8">The sequence shown here is derived from an EMBL/GenBank/DDBJ whole genome shotgun (WGS) entry which is preliminary data.</text>
</comment>
<dbReference type="InterPro" id="IPR036719">
    <property type="entry name" value="Neuro-gated_channel_TM_sf"/>
</dbReference>
<keyword evidence="3" id="KW-0539">Nucleus</keyword>
<keyword evidence="9" id="KW-1185">Reference proteome</keyword>
<dbReference type="Proteomes" id="UP000186817">
    <property type="component" value="Unassembled WGS sequence"/>
</dbReference>
<dbReference type="SUPFAM" id="SSF49599">
    <property type="entry name" value="TRAF domain-like"/>
    <property type="match status" value="1"/>
</dbReference>
<dbReference type="OrthoDB" id="5975154at2759"/>
<dbReference type="PROSITE" id="PS50102">
    <property type="entry name" value="RRM"/>
    <property type="match status" value="1"/>
</dbReference>
<feature type="region of interest" description="Disordered" evidence="5">
    <location>
        <begin position="239"/>
        <end position="260"/>
    </location>
</feature>
<feature type="transmembrane region" description="Helical" evidence="6">
    <location>
        <begin position="1501"/>
        <end position="1519"/>
    </location>
</feature>
<keyword evidence="4" id="KW-0694">RNA-binding</keyword>
<evidence type="ECO:0000313" key="9">
    <source>
        <dbReference type="Proteomes" id="UP000186817"/>
    </source>
</evidence>
<dbReference type="SMART" id="SM00360">
    <property type="entry name" value="RRM"/>
    <property type="match status" value="2"/>
</dbReference>
<dbReference type="InterPro" id="IPR035979">
    <property type="entry name" value="RBD_domain_sf"/>
</dbReference>
<feature type="domain" description="RRM" evidence="7">
    <location>
        <begin position="262"/>
        <end position="337"/>
    </location>
</feature>
<name>A0A1Q9EZX9_SYMMI</name>
<dbReference type="GO" id="GO:0005634">
    <property type="term" value="C:nucleus"/>
    <property type="evidence" value="ECO:0007669"/>
    <property type="project" value="UniProtKB-SubCell"/>
</dbReference>
<comment type="subcellular location">
    <subcellularLocation>
        <location evidence="2">Membrane</location>
        <topology evidence="2">Multi-pass membrane protein</topology>
    </subcellularLocation>
    <subcellularLocation>
        <location evidence="1">Nucleus</location>
    </subcellularLocation>
</comment>
<dbReference type="InterPro" id="IPR012677">
    <property type="entry name" value="Nucleotide-bd_a/b_plait_sf"/>
</dbReference>
<feature type="compositionally biased region" description="Basic and acidic residues" evidence="5">
    <location>
        <begin position="28"/>
        <end position="156"/>
    </location>
</feature>
<dbReference type="GO" id="GO:0003723">
    <property type="term" value="F:RNA binding"/>
    <property type="evidence" value="ECO:0007669"/>
    <property type="project" value="UniProtKB-UniRule"/>
</dbReference>
<gene>
    <name evidence="8" type="primary">NSR1</name>
    <name evidence="8" type="ORF">AK812_SmicGene3079</name>
</gene>
<dbReference type="Pfam" id="PF00076">
    <property type="entry name" value="RRM_1"/>
    <property type="match status" value="1"/>
</dbReference>
<keyword evidence="6" id="KW-0812">Transmembrane</keyword>
<evidence type="ECO:0000313" key="8">
    <source>
        <dbReference type="EMBL" id="OLQ12988.1"/>
    </source>
</evidence>
<dbReference type="Gene3D" id="2.70.170.10">
    <property type="entry name" value="Neurotransmitter-gated ion-channel ligand-binding domain"/>
    <property type="match status" value="1"/>
</dbReference>
<evidence type="ECO:0000256" key="6">
    <source>
        <dbReference type="SAM" id="Phobius"/>
    </source>
</evidence>
<feature type="transmembrane region" description="Helical" evidence="6">
    <location>
        <begin position="1565"/>
        <end position="1587"/>
    </location>
</feature>
<reference evidence="8 9" key="1">
    <citation type="submission" date="2016-02" db="EMBL/GenBank/DDBJ databases">
        <title>Genome analysis of coral dinoflagellate symbionts highlights evolutionary adaptations to a symbiotic lifestyle.</title>
        <authorList>
            <person name="Aranda M."/>
            <person name="Li Y."/>
            <person name="Liew Y.J."/>
            <person name="Baumgarten S."/>
            <person name="Simakov O."/>
            <person name="Wilson M."/>
            <person name="Piel J."/>
            <person name="Ashoor H."/>
            <person name="Bougouffa S."/>
            <person name="Bajic V.B."/>
            <person name="Ryu T."/>
            <person name="Ravasi T."/>
            <person name="Bayer T."/>
            <person name="Micklem G."/>
            <person name="Kim H."/>
            <person name="Bhak J."/>
            <person name="Lajeunesse T.C."/>
            <person name="Voolstra C.R."/>
        </authorList>
    </citation>
    <scope>NUCLEOTIDE SEQUENCE [LARGE SCALE GENOMIC DNA]</scope>
    <source>
        <strain evidence="8 9">CCMP2467</strain>
    </source>
</reference>
<dbReference type="InterPro" id="IPR000504">
    <property type="entry name" value="RRM_dom"/>
</dbReference>
<keyword evidence="6" id="KW-1133">Transmembrane helix</keyword>
<protein>
    <submittedName>
        <fullName evidence="8">Nuclear localization sequence-binding protein</fullName>
    </submittedName>
</protein>
<feature type="transmembrane region" description="Helical" evidence="6">
    <location>
        <begin position="1540"/>
        <end position="1559"/>
    </location>
</feature>
<feature type="transmembrane region" description="Helical" evidence="6">
    <location>
        <begin position="1473"/>
        <end position="1495"/>
    </location>
</feature>
<dbReference type="Gene3D" id="1.20.58.390">
    <property type="entry name" value="Neurotransmitter-gated ion-channel transmembrane domain"/>
    <property type="match status" value="1"/>
</dbReference>
<dbReference type="EMBL" id="LSRX01000035">
    <property type="protein sequence ID" value="OLQ12988.1"/>
    <property type="molecule type" value="Genomic_DNA"/>
</dbReference>
<dbReference type="SUPFAM" id="SSF54928">
    <property type="entry name" value="RNA-binding domain, RBD"/>
    <property type="match status" value="2"/>
</dbReference>
<proteinExistence type="predicted"/>
<feature type="region of interest" description="Disordered" evidence="5">
    <location>
        <begin position="24"/>
        <end position="167"/>
    </location>
</feature>